<gene>
    <name evidence="1" type="ORF">M422DRAFT_33369</name>
</gene>
<dbReference type="Proteomes" id="UP000054279">
    <property type="component" value="Unassembled WGS sequence"/>
</dbReference>
<dbReference type="AlphaFoldDB" id="A0A0C9VKF1"/>
<protein>
    <submittedName>
        <fullName evidence="1">Uncharacterized protein</fullName>
    </submittedName>
</protein>
<reference evidence="1 2" key="1">
    <citation type="submission" date="2014-06" db="EMBL/GenBank/DDBJ databases">
        <title>Evolutionary Origins and Diversification of the Mycorrhizal Mutualists.</title>
        <authorList>
            <consortium name="DOE Joint Genome Institute"/>
            <consortium name="Mycorrhizal Genomics Consortium"/>
            <person name="Kohler A."/>
            <person name="Kuo A."/>
            <person name="Nagy L.G."/>
            <person name="Floudas D."/>
            <person name="Copeland A."/>
            <person name="Barry K.W."/>
            <person name="Cichocki N."/>
            <person name="Veneault-Fourrey C."/>
            <person name="LaButti K."/>
            <person name="Lindquist E.A."/>
            <person name="Lipzen A."/>
            <person name="Lundell T."/>
            <person name="Morin E."/>
            <person name="Murat C."/>
            <person name="Riley R."/>
            <person name="Ohm R."/>
            <person name="Sun H."/>
            <person name="Tunlid A."/>
            <person name="Henrissat B."/>
            <person name="Grigoriev I.V."/>
            <person name="Hibbett D.S."/>
            <person name="Martin F."/>
        </authorList>
    </citation>
    <scope>NUCLEOTIDE SEQUENCE [LARGE SCALE GENOMIC DNA]</scope>
    <source>
        <strain evidence="1 2">SS14</strain>
    </source>
</reference>
<proteinExistence type="predicted"/>
<organism evidence="1 2">
    <name type="scientific">Sphaerobolus stellatus (strain SS14)</name>
    <dbReference type="NCBI Taxonomy" id="990650"/>
    <lineage>
        <taxon>Eukaryota</taxon>
        <taxon>Fungi</taxon>
        <taxon>Dikarya</taxon>
        <taxon>Basidiomycota</taxon>
        <taxon>Agaricomycotina</taxon>
        <taxon>Agaricomycetes</taxon>
        <taxon>Phallomycetidae</taxon>
        <taxon>Geastrales</taxon>
        <taxon>Sphaerobolaceae</taxon>
        <taxon>Sphaerobolus</taxon>
    </lineage>
</organism>
<keyword evidence="2" id="KW-1185">Reference proteome</keyword>
<evidence type="ECO:0000313" key="1">
    <source>
        <dbReference type="EMBL" id="KIJ38225.1"/>
    </source>
</evidence>
<evidence type="ECO:0000313" key="2">
    <source>
        <dbReference type="Proteomes" id="UP000054279"/>
    </source>
</evidence>
<dbReference type="EMBL" id="KN837162">
    <property type="protein sequence ID" value="KIJ38225.1"/>
    <property type="molecule type" value="Genomic_DNA"/>
</dbReference>
<dbReference type="HOGENOM" id="CLU_2251792_0_0_1"/>
<accession>A0A0C9VKF1</accession>
<sequence length="104" mass="11492">MSPGSFDDETTPLARLLNHLSNLVALGRRMAGKKHFLIIRRSSLSSLSATGPWFSVIKFLTWSGARAGGSMFLRLRFNESSSKSNTSTNNDPNSLTFLFLPEPM</sequence>
<name>A0A0C9VKF1_SPHS4</name>